<evidence type="ECO:0000313" key="2">
    <source>
        <dbReference type="Proteomes" id="UP000436357"/>
    </source>
</evidence>
<reference evidence="1 2" key="1">
    <citation type="submission" date="2019-11" db="EMBL/GenBank/DDBJ databases">
        <title>Draft Genome Sequence of Plant Growth-Promoting Rhizosphere-Associated Bacteria.</title>
        <authorList>
            <person name="Vasilyev I.Y."/>
            <person name="Radchenko V."/>
            <person name="Ilnitskaya E.V."/>
        </authorList>
    </citation>
    <scope>NUCLEOTIDE SEQUENCE [LARGE SCALE GENOMIC DNA]</scope>
    <source>
        <strain evidence="1 2">VRA_9sq_n</strain>
    </source>
</reference>
<accession>A0A6N7TU25</accession>
<dbReference type="RefSeq" id="WP_154312474.1">
    <property type="nucleotide sequence ID" value="NZ_WKKW01000001.1"/>
</dbReference>
<comment type="caution">
    <text evidence="1">The sequence shown here is derived from an EMBL/GenBank/DDBJ whole genome shotgun (WGS) entry which is preliminary data.</text>
</comment>
<dbReference type="EMBL" id="WKKW01000001">
    <property type="protein sequence ID" value="MSD90167.1"/>
    <property type="molecule type" value="Genomic_DNA"/>
</dbReference>
<dbReference type="OrthoDB" id="3194616at2"/>
<sequence length="293" mass="31053">MSYMPAYAEIHYGDRTVLLAGSKRQDRPDGLGITTEGMEGWRSTPEAKVTLTERASGNGAHDIASSEILYSARTVTIHWVALAEQHDAVIASLNMLLSAAGQLVRLRVADGADDTYATGYVTVSSDASWHEGRMVGTMTVVCPRPERLSWQSTDVQVYPVSSTSGGLFYGGKGRGLVYPLSYGTDAGSPQSVALLRNRGSATAYPVITVTGPMPDGVLLVGSDGRSVQWSGSVARVPLILDCRTQTASMGGVDVSRLLTRRGFPLVPAGGSLSVQLMTPGDGWATISVHDTYL</sequence>
<name>A0A6N7TU25_9BIFI</name>
<dbReference type="Proteomes" id="UP000436357">
    <property type="component" value="Unassembled WGS sequence"/>
</dbReference>
<evidence type="ECO:0000313" key="1">
    <source>
        <dbReference type="EMBL" id="MSD90167.1"/>
    </source>
</evidence>
<protein>
    <submittedName>
        <fullName evidence="1">Uncharacterized protein</fullName>
    </submittedName>
</protein>
<dbReference type="AlphaFoldDB" id="A0A6N7TU25"/>
<gene>
    <name evidence="1" type="ORF">GKC41_00560</name>
</gene>
<proteinExistence type="predicted"/>
<organism evidence="1 2">
    <name type="scientific">Bifidobacterium asteroides</name>
    <dbReference type="NCBI Taxonomy" id="1684"/>
    <lineage>
        <taxon>Bacteria</taxon>
        <taxon>Bacillati</taxon>
        <taxon>Actinomycetota</taxon>
        <taxon>Actinomycetes</taxon>
        <taxon>Bifidobacteriales</taxon>
        <taxon>Bifidobacteriaceae</taxon>
        <taxon>Bifidobacterium</taxon>
    </lineage>
</organism>